<dbReference type="InterPro" id="IPR011009">
    <property type="entry name" value="Kinase-like_dom_sf"/>
</dbReference>
<evidence type="ECO:0000256" key="1">
    <source>
        <dbReference type="SAM" id="Phobius"/>
    </source>
</evidence>
<reference evidence="3" key="1">
    <citation type="submission" date="2019-01" db="EMBL/GenBank/DDBJ databases">
        <authorList>
            <consortium name="Pathogen Informatics"/>
        </authorList>
    </citation>
    <scope>NUCLEOTIDE SEQUENCE [LARGE SCALE GENOMIC DNA]</scope>
    <source>
        <strain evidence="3">NCTC10113</strain>
    </source>
</reference>
<evidence type="ECO:0000313" key="3">
    <source>
        <dbReference type="EMBL" id="VEU56451.1"/>
    </source>
</evidence>
<keyword evidence="3" id="KW-0614">Plasmid</keyword>
<keyword evidence="1" id="KW-0812">Transmembrane</keyword>
<dbReference type="RefSeq" id="WP_024544220.1">
    <property type="nucleotide sequence ID" value="NZ_LR214938.2"/>
</dbReference>
<organism evidence="3">
    <name type="scientific">Metamycoplasma salivarium</name>
    <name type="common">Mycoplasma salivarium</name>
    <dbReference type="NCBI Taxonomy" id="2124"/>
    <lineage>
        <taxon>Bacteria</taxon>
        <taxon>Bacillati</taxon>
        <taxon>Mycoplasmatota</taxon>
        <taxon>Mycoplasmoidales</taxon>
        <taxon>Metamycoplasmataceae</taxon>
        <taxon>Metamycoplasma</taxon>
    </lineage>
</organism>
<dbReference type="Pfam" id="PF25816">
    <property type="entry name" value="RamC_N"/>
    <property type="match status" value="1"/>
</dbReference>
<protein>
    <recommendedName>
        <fullName evidence="2">RamC N-terminal domain-containing protein</fullName>
    </recommendedName>
</protein>
<feature type="domain" description="RamC N-terminal" evidence="2">
    <location>
        <begin position="15"/>
        <end position="146"/>
    </location>
</feature>
<dbReference type="Gene3D" id="3.30.2430.10">
    <property type="entry name" value="phosphothreonine lyase"/>
    <property type="match status" value="1"/>
</dbReference>
<dbReference type="InterPro" id="IPR038498">
    <property type="entry name" value="OspF/SpvC_sf"/>
</dbReference>
<accession>A0A448ZYV7</accession>
<name>A0A448ZYV7_METSV</name>
<geneLocation type="plasmid" evidence="3">
    <name>2</name>
</geneLocation>
<dbReference type="InterPro" id="IPR057929">
    <property type="entry name" value="RamC_N"/>
</dbReference>
<keyword evidence="1" id="KW-1133">Transmembrane helix</keyword>
<dbReference type="EMBL" id="LR214939">
    <property type="protein sequence ID" value="VEU56451.1"/>
    <property type="molecule type" value="Genomic_DNA"/>
</dbReference>
<gene>
    <name evidence="3" type="ORF">NCTC10113_01360</name>
</gene>
<feature type="transmembrane region" description="Helical" evidence="1">
    <location>
        <begin position="611"/>
        <end position="628"/>
    </location>
</feature>
<dbReference type="SUPFAM" id="SSF56112">
    <property type="entry name" value="Protein kinase-like (PK-like)"/>
    <property type="match status" value="1"/>
</dbReference>
<proteinExistence type="predicted"/>
<evidence type="ECO:0000259" key="2">
    <source>
        <dbReference type="Pfam" id="PF25816"/>
    </source>
</evidence>
<dbReference type="Gene3D" id="1.10.510.10">
    <property type="entry name" value="Transferase(Phosphotransferase) domain 1"/>
    <property type="match status" value="1"/>
</dbReference>
<sequence length="686" mass="82067">MTTAKKKIKNQTSFFKKEQADVFIHCYTEDFVKNNLKQGWKVHIYSNEQKFDSILKIINDACIKNLWSFKYVKNRDLLLKQLDRGFDFASSGKIFTIYAENDEQLINIVTKLYKKLKSYGFFKIIGDKNYKNSIINYRYGNFLATRDYFISKDGKTKIYDLKTNYLPKNSGYIDPFIKEKERVSKKIILNNQYLFLKAISFSNYGGIYLCKNLENNHKYILKESRFNDKNSNFLSSTLRDNEAKYNFDKPNFIKSFRINNSIFYVFDFINGLNLLELSYKINFYANEWSKPKFEKIIDLTKKRIEFYHNKGYCLNDVKADNFVYYKQQVYYVDKETINPVDDSNKKVYLNEKIIFFNEKIYMSNAIQRDWMSFASIIFDFLGINTSIYKYLKNKNIFWRYCEILFLYSKCNLNIFTFIMKIFDSQYKHSNNVCINENFYIQEWEKLKEHVKDLKKPYICIIPNSESKIETIILNIIYSYLYSNILNFEWINWDDFVDIFVKEDSKLNINELFLLIWDGIIHSNWLIAKKYLKILEEKYLKIDEKNSLAFLRHNNKYLIPYITNGYLGYIAILIVIYKYNILEINNILPKLEVAYNVLKQYKNISQKTTWNFGYSGIAFFIYILGNLLNKKDWWFEGIKKLSVISLLFDQNLLYTQSGAVTNDFLFGLGMVLNTIDLFVESEKKNEK</sequence>
<dbReference type="AlphaFoldDB" id="A0A448ZYV7"/>
<feature type="transmembrane region" description="Helical" evidence="1">
    <location>
        <begin position="557"/>
        <end position="578"/>
    </location>
</feature>
<keyword evidence="1" id="KW-0472">Membrane</keyword>